<evidence type="ECO:0000313" key="3">
    <source>
        <dbReference type="Proteomes" id="UP001596547"/>
    </source>
</evidence>
<dbReference type="EMBL" id="JBHTBF010000002">
    <property type="protein sequence ID" value="MFC7316953.1"/>
    <property type="molecule type" value="Genomic_DNA"/>
</dbReference>
<feature type="transmembrane region" description="Helical" evidence="1">
    <location>
        <begin position="12"/>
        <end position="33"/>
    </location>
</feature>
<dbReference type="AlphaFoldDB" id="A0ABD6A8S4"/>
<protein>
    <submittedName>
        <fullName evidence="2">Uncharacterized protein</fullName>
    </submittedName>
</protein>
<organism evidence="2 3">
    <name type="scientific">Halomarina halobia</name>
    <dbReference type="NCBI Taxonomy" id="3033386"/>
    <lineage>
        <taxon>Archaea</taxon>
        <taxon>Methanobacteriati</taxon>
        <taxon>Methanobacteriota</taxon>
        <taxon>Stenosarchaea group</taxon>
        <taxon>Halobacteria</taxon>
        <taxon>Halobacteriales</taxon>
        <taxon>Natronomonadaceae</taxon>
        <taxon>Halomarina</taxon>
    </lineage>
</organism>
<name>A0ABD6A8S4_9EURY</name>
<keyword evidence="3" id="KW-1185">Reference proteome</keyword>
<dbReference type="GeneID" id="79316395"/>
<keyword evidence="1" id="KW-0472">Membrane</keyword>
<comment type="caution">
    <text evidence="2">The sequence shown here is derived from an EMBL/GenBank/DDBJ whole genome shotgun (WGS) entry which is preliminary data.</text>
</comment>
<keyword evidence="1" id="KW-0812">Transmembrane</keyword>
<reference evidence="2 3" key="1">
    <citation type="journal article" date="2019" name="Int. J. Syst. Evol. Microbiol.">
        <title>The Global Catalogue of Microorganisms (GCM) 10K type strain sequencing project: providing services to taxonomists for standard genome sequencing and annotation.</title>
        <authorList>
            <consortium name="The Broad Institute Genomics Platform"/>
            <consortium name="The Broad Institute Genome Sequencing Center for Infectious Disease"/>
            <person name="Wu L."/>
            <person name="Ma J."/>
        </authorList>
    </citation>
    <scope>NUCLEOTIDE SEQUENCE [LARGE SCALE GENOMIC DNA]</scope>
    <source>
        <strain evidence="2 3">PSR21</strain>
    </source>
</reference>
<evidence type="ECO:0000256" key="1">
    <source>
        <dbReference type="SAM" id="Phobius"/>
    </source>
</evidence>
<keyword evidence="1" id="KW-1133">Transmembrane helix</keyword>
<gene>
    <name evidence="2" type="ORF">ACFQPE_09110</name>
</gene>
<dbReference type="RefSeq" id="WP_276303789.1">
    <property type="nucleotide sequence ID" value="NZ_CP119992.1"/>
</dbReference>
<sequence length="54" mass="5382">MADERVPLRWVVLFLLLALGVGAAAVIALGGLLPGGEGGEGGGVLLPLVPLLLH</sequence>
<dbReference type="Proteomes" id="UP001596547">
    <property type="component" value="Unassembled WGS sequence"/>
</dbReference>
<proteinExistence type="predicted"/>
<evidence type="ECO:0000313" key="2">
    <source>
        <dbReference type="EMBL" id="MFC7316953.1"/>
    </source>
</evidence>
<accession>A0ABD6A8S4</accession>